<comment type="catalytic activity">
    <reaction evidence="5">
        <text>a 2'-deoxyribonucleoside 5'-diphosphate + [thioredoxin]-disulfide + H2O = a ribonucleoside 5'-diphosphate + [thioredoxin]-dithiol</text>
        <dbReference type="Rhea" id="RHEA:23252"/>
        <dbReference type="Rhea" id="RHEA-COMP:10698"/>
        <dbReference type="Rhea" id="RHEA-COMP:10700"/>
        <dbReference type="ChEBI" id="CHEBI:15377"/>
        <dbReference type="ChEBI" id="CHEBI:29950"/>
        <dbReference type="ChEBI" id="CHEBI:50058"/>
        <dbReference type="ChEBI" id="CHEBI:57930"/>
        <dbReference type="ChEBI" id="CHEBI:73316"/>
        <dbReference type="EC" id="1.17.4.1"/>
    </reaction>
</comment>
<dbReference type="GO" id="GO:0071897">
    <property type="term" value="P:DNA biosynthetic process"/>
    <property type="evidence" value="ECO:0007669"/>
    <property type="project" value="UniProtKB-KW"/>
</dbReference>
<gene>
    <name evidence="7" type="ORF">SAMN02910377_01694</name>
</gene>
<evidence type="ECO:0000256" key="5">
    <source>
        <dbReference type="ARBA" id="ARBA00047754"/>
    </source>
</evidence>
<dbReference type="eggNOG" id="ENOG5032YE7">
    <property type="taxonomic scope" value="Bacteria"/>
</dbReference>
<dbReference type="AlphaFoldDB" id="A0A1H7JGG3"/>
<accession>A0A1H7JGG3</accession>
<evidence type="ECO:0000256" key="3">
    <source>
        <dbReference type="ARBA" id="ARBA00022634"/>
    </source>
</evidence>
<organism evidence="7 8">
    <name type="scientific">Pseudobutyrivibrio ruminis</name>
    <dbReference type="NCBI Taxonomy" id="46206"/>
    <lineage>
        <taxon>Bacteria</taxon>
        <taxon>Bacillati</taxon>
        <taxon>Bacillota</taxon>
        <taxon>Clostridia</taxon>
        <taxon>Lachnospirales</taxon>
        <taxon>Lachnospiraceae</taxon>
        <taxon>Pseudobutyrivibrio</taxon>
    </lineage>
</organism>
<dbReference type="GO" id="GO:0000166">
    <property type="term" value="F:nucleotide binding"/>
    <property type="evidence" value="ECO:0007669"/>
    <property type="project" value="UniProtKB-KW"/>
</dbReference>
<keyword evidence="8" id="KW-1185">Reference proteome</keyword>
<evidence type="ECO:0000256" key="2">
    <source>
        <dbReference type="ARBA" id="ARBA00012274"/>
    </source>
</evidence>
<evidence type="ECO:0000256" key="1">
    <source>
        <dbReference type="ARBA" id="ARBA00007405"/>
    </source>
</evidence>
<reference evidence="8" key="1">
    <citation type="submission" date="2016-10" db="EMBL/GenBank/DDBJ databases">
        <authorList>
            <person name="Varghese N."/>
        </authorList>
    </citation>
    <scope>NUCLEOTIDE SEQUENCE [LARGE SCALE GENOMIC DNA]</scope>
    <source>
        <strain evidence="8">ACV-9</strain>
    </source>
</reference>
<sequence length="83" mass="8774">MEKYSYTPKGVCARKIDFEIEDGKLHNVKFTGGCAGNTLAISKLLEGADAAHTVEILKGNLCGFKGTSCADQLALGIEQALQA</sequence>
<dbReference type="GO" id="GO:0004748">
    <property type="term" value="F:ribonucleoside-diphosphate reductase activity, thioredoxin disulfide as acceptor"/>
    <property type="evidence" value="ECO:0007669"/>
    <property type="project" value="UniProtKB-EC"/>
</dbReference>
<dbReference type="EMBL" id="FNZX01000009">
    <property type="protein sequence ID" value="SEK73738.1"/>
    <property type="molecule type" value="Genomic_DNA"/>
</dbReference>
<evidence type="ECO:0000259" key="6">
    <source>
        <dbReference type="Pfam" id="PF12637"/>
    </source>
</evidence>
<comment type="similarity">
    <text evidence="1">Belongs to the ribonucleoside diphosphate reductase class-2 family.</text>
</comment>
<dbReference type="EC" id="1.17.4.1" evidence="2"/>
<dbReference type="RefSeq" id="WP_033152943.1">
    <property type="nucleotide sequence ID" value="NZ_FNZX01000009.1"/>
</dbReference>
<protein>
    <recommendedName>
        <fullName evidence="2">ribonucleoside-diphosphate reductase</fullName>
        <ecNumber evidence="2">1.17.4.1</ecNumber>
    </recommendedName>
</protein>
<proteinExistence type="inferred from homology"/>
<keyword evidence="3" id="KW-0237">DNA synthesis</keyword>
<dbReference type="Proteomes" id="UP000182321">
    <property type="component" value="Unassembled WGS sequence"/>
</dbReference>
<evidence type="ECO:0000313" key="7">
    <source>
        <dbReference type="EMBL" id="SEK73738.1"/>
    </source>
</evidence>
<dbReference type="NCBIfam" id="TIGR03905">
    <property type="entry name" value="TIGR03905_4_Cys"/>
    <property type="match status" value="1"/>
</dbReference>
<feature type="domain" description="TSCPD" evidence="6">
    <location>
        <begin position="4"/>
        <end position="80"/>
    </location>
</feature>
<dbReference type="InterPro" id="IPR024434">
    <property type="entry name" value="TSCPD_dom"/>
</dbReference>
<name>A0A1H7JGG3_9FIRM</name>
<dbReference type="Pfam" id="PF12637">
    <property type="entry name" value="TSCPD"/>
    <property type="match status" value="1"/>
</dbReference>
<evidence type="ECO:0000256" key="4">
    <source>
        <dbReference type="ARBA" id="ARBA00022741"/>
    </source>
</evidence>
<evidence type="ECO:0000313" key="8">
    <source>
        <dbReference type="Proteomes" id="UP000182321"/>
    </source>
</evidence>
<dbReference type="InterPro" id="IPR023806">
    <property type="entry name" value="CHP03905"/>
</dbReference>
<keyword evidence="4" id="KW-0547">Nucleotide-binding</keyword>